<reference evidence="3" key="1">
    <citation type="journal article" date="2018" name="Proc. Natl. Acad. Sci. U.S.A.">
        <title>Linking secondary metabolites to gene clusters through genome sequencing of six diverse Aspergillus species.</title>
        <authorList>
            <person name="Kaerboelling I."/>
            <person name="Vesth T.C."/>
            <person name="Frisvad J.C."/>
            <person name="Nybo J.L."/>
            <person name="Theobald S."/>
            <person name="Kuo A."/>
            <person name="Bowyer P."/>
            <person name="Matsuda Y."/>
            <person name="Mondo S."/>
            <person name="Lyhne E.K."/>
            <person name="Kogle M.E."/>
            <person name="Clum A."/>
            <person name="Lipzen A."/>
            <person name="Salamov A."/>
            <person name="Ngan C.Y."/>
            <person name="Daum C."/>
            <person name="Chiniquy J."/>
            <person name="Barry K."/>
            <person name="LaButti K."/>
            <person name="Haridas S."/>
            <person name="Simmons B.A."/>
            <person name="Magnuson J.K."/>
            <person name="Mortensen U.H."/>
            <person name="Larsen T.O."/>
            <person name="Grigoriev I.V."/>
            <person name="Baker S.E."/>
            <person name="Andersen M.R."/>
        </authorList>
    </citation>
    <scope>NUCLEOTIDE SEQUENCE [LARGE SCALE GENOMIC DNA]</scope>
    <source>
        <strain evidence="3">IBT 16806</strain>
    </source>
</reference>
<dbReference type="EMBL" id="MSZS01000004">
    <property type="protein sequence ID" value="PKX93550.1"/>
    <property type="molecule type" value="Genomic_DNA"/>
</dbReference>
<evidence type="ECO:0000256" key="1">
    <source>
        <dbReference type="SAM" id="MobiDB-lite"/>
    </source>
</evidence>
<dbReference type="RefSeq" id="XP_024682145.1">
    <property type="nucleotide sequence ID" value="XM_024830753.1"/>
</dbReference>
<dbReference type="OrthoDB" id="4934715at2759"/>
<accession>A0A2I1C7D4</accession>
<dbReference type="AlphaFoldDB" id="A0A2I1C7D4"/>
<dbReference type="STRING" id="1392255.A0A2I1C7D4"/>
<comment type="caution">
    <text evidence="2">The sequence shown here is derived from an EMBL/GenBank/DDBJ whole genome shotgun (WGS) entry which is preliminary data.</text>
</comment>
<gene>
    <name evidence="2" type="ORF">P174DRAFT_483788</name>
</gene>
<evidence type="ECO:0000313" key="3">
    <source>
        <dbReference type="Proteomes" id="UP000234474"/>
    </source>
</evidence>
<feature type="compositionally biased region" description="Basic and acidic residues" evidence="1">
    <location>
        <begin position="33"/>
        <end position="43"/>
    </location>
</feature>
<dbReference type="GeneID" id="36538086"/>
<dbReference type="Proteomes" id="UP000234474">
    <property type="component" value="Unassembled WGS sequence"/>
</dbReference>
<sequence length="217" mass="24367">MTPDSPTDLKMLSAWATIGTRSTSKSLSPYQGEIRRRRDRDFDSTSTELPPERSIDELTSSTVILAKLHVATRIGAHLRLGLQSSSALLREREPHGGEFKARLDLCDHVRISVGPSKCRIPARIVVNRKFLGTSQDKTASNQPWGIVIEAALEILRLQHRLADESDVLDPSRPTGYGRLVLHEQWIGAFRDQSNEDLEFSDAETLRVTTIAEKHFEE</sequence>
<proteinExistence type="predicted"/>
<keyword evidence="3" id="KW-1185">Reference proteome</keyword>
<evidence type="ECO:0000313" key="2">
    <source>
        <dbReference type="EMBL" id="PKX93550.1"/>
    </source>
</evidence>
<protein>
    <submittedName>
        <fullName evidence="2">Uncharacterized protein</fullName>
    </submittedName>
</protein>
<organism evidence="2 3">
    <name type="scientific">Aspergillus novofumigatus (strain IBT 16806)</name>
    <dbReference type="NCBI Taxonomy" id="1392255"/>
    <lineage>
        <taxon>Eukaryota</taxon>
        <taxon>Fungi</taxon>
        <taxon>Dikarya</taxon>
        <taxon>Ascomycota</taxon>
        <taxon>Pezizomycotina</taxon>
        <taxon>Eurotiomycetes</taxon>
        <taxon>Eurotiomycetidae</taxon>
        <taxon>Eurotiales</taxon>
        <taxon>Aspergillaceae</taxon>
        <taxon>Aspergillus</taxon>
        <taxon>Aspergillus subgen. Fumigati</taxon>
    </lineage>
</organism>
<feature type="region of interest" description="Disordered" evidence="1">
    <location>
        <begin position="21"/>
        <end position="53"/>
    </location>
</feature>
<dbReference type="VEuPathDB" id="FungiDB:P174DRAFT_483788"/>
<name>A0A2I1C7D4_ASPN1</name>